<feature type="compositionally biased region" description="Basic and acidic residues" evidence="3">
    <location>
        <begin position="966"/>
        <end position="976"/>
    </location>
</feature>
<keyword evidence="2" id="KW-0175">Coiled coil</keyword>
<keyword evidence="1" id="KW-0677">Repeat</keyword>
<dbReference type="FunFam" id="2.60.40.10:FF:002242">
    <property type="entry name" value="Stretchin-Mlck, isoform U"/>
    <property type="match status" value="1"/>
</dbReference>
<dbReference type="SMART" id="SM00409">
    <property type="entry name" value="IG"/>
    <property type="match status" value="7"/>
</dbReference>
<dbReference type="PROSITE" id="PS50835">
    <property type="entry name" value="IG_LIKE"/>
    <property type="match status" value="5"/>
</dbReference>
<gene>
    <name evidence="5" type="primary">106080958</name>
</gene>
<dbReference type="FunFam" id="2.60.40.10:FF:001894">
    <property type="entry name" value="Stretchin-Mlck, isoform V"/>
    <property type="match status" value="1"/>
</dbReference>
<feature type="coiled-coil region" evidence="2">
    <location>
        <begin position="2625"/>
        <end position="2687"/>
    </location>
</feature>
<proteinExistence type="predicted"/>
<dbReference type="Gene3D" id="2.60.40.10">
    <property type="entry name" value="Immunoglobulins"/>
    <property type="match status" value="7"/>
</dbReference>
<dbReference type="PANTHER" id="PTHR13817:SF171">
    <property type="entry name" value="STRETCHIN-MLCK, ISOFORM U"/>
    <property type="match status" value="1"/>
</dbReference>
<evidence type="ECO:0000256" key="2">
    <source>
        <dbReference type="SAM" id="Coils"/>
    </source>
</evidence>
<feature type="domain" description="Ig-like" evidence="4">
    <location>
        <begin position="299"/>
        <end position="379"/>
    </location>
</feature>
<dbReference type="Pfam" id="PF07679">
    <property type="entry name" value="I-set"/>
    <property type="match status" value="7"/>
</dbReference>
<dbReference type="VEuPathDB" id="VectorBase:SCAU003716"/>
<feature type="region of interest" description="Disordered" evidence="3">
    <location>
        <begin position="3499"/>
        <end position="3645"/>
    </location>
</feature>
<feature type="domain" description="Ig-like" evidence="4">
    <location>
        <begin position="599"/>
        <end position="683"/>
    </location>
</feature>
<feature type="compositionally biased region" description="Basic and acidic residues" evidence="3">
    <location>
        <begin position="3499"/>
        <end position="3577"/>
    </location>
</feature>
<feature type="coiled-coil region" evidence="2">
    <location>
        <begin position="3170"/>
        <end position="3232"/>
    </location>
</feature>
<feature type="region of interest" description="Disordered" evidence="3">
    <location>
        <begin position="939"/>
        <end position="987"/>
    </location>
</feature>
<reference evidence="5" key="1">
    <citation type="submission" date="2020-05" db="UniProtKB">
        <authorList>
            <consortium name="EnsemblMetazoa"/>
        </authorList>
    </citation>
    <scope>IDENTIFICATION</scope>
    <source>
        <strain evidence="5">USDA</strain>
    </source>
</reference>
<name>A0A1I8P0I4_STOCA</name>
<dbReference type="SUPFAM" id="SSF48726">
    <property type="entry name" value="Immunoglobulin"/>
    <property type="match status" value="7"/>
</dbReference>
<feature type="coiled-coil region" evidence="2">
    <location>
        <begin position="2952"/>
        <end position="3007"/>
    </location>
</feature>
<dbReference type="InterPro" id="IPR003598">
    <property type="entry name" value="Ig_sub2"/>
</dbReference>
<dbReference type="InterPro" id="IPR013098">
    <property type="entry name" value="Ig_I-set"/>
</dbReference>
<dbReference type="PANTHER" id="PTHR13817">
    <property type="entry name" value="TITIN"/>
    <property type="match status" value="1"/>
</dbReference>
<evidence type="ECO:0000256" key="3">
    <source>
        <dbReference type="SAM" id="MobiDB-lite"/>
    </source>
</evidence>
<feature type="domain" description="Ig-like" evidence="4">
    <location>
        <begin position="502"/>
        <end position="578"/>
    </location>
</feature>
<feature type="region of interest" description="Disordered" evidence="3">
    <location>
        <begin position="64"/>
        <end position="99"/>
    </location>
</feature>
<organism evidence="5 6">
    <name type="scientific">Stomoxys calcitrans</name>
    <name type="common">Stable fly</name>
    <name type="synonym">Conops calcitrans</name>
    <dbReference type="NCBI Taxonomy" id="35570"/>
    <lineage>
        <taxon>Eukaryota</taxon>
        <taxon>Metazoa</taxon>
        <taxon>Ecdysozoa</taxon>
        <taxon>Arthropoda</taxon>
        <taxon>Hexapoda</taxon>
        <taxon>Insecta</taxon>
        <taxon>Pterygota</taxon>
        <taxon>Neoptera</taxon>
        <taxon>Endopterygota</taxon>
        <taxon>Diptera</taxon>
        <taxon>Brachycera</taxon>
        <taxon>Muscomorpha</taxon>
        <taxon>Muscoidea</taxon>
        <taxon>Muscidae</taxon>
        <taxon>Stomoxys</taxon>
    </lineage>
</organism>
<dbReference type="FunFam" id="2.60.40.10:FF:001307">
    <property type="entry name" value="Stretchin-Mlck, isoform V"/>
    <property type="match status" value="3"/>
</dbReference>
<dbReference type="InterPro" id="IPR020557">
    <property type="entry name" value="Fumarate_lyase_CS"/>
</dbReference>
<feature type="coiled-coil region" evidence="2">
    <location>
        <begin position="2843"/>
        <end position="2905"/>
    </location>
</feature>
<dbReference type="EnsemblMetazoa" id="SCAU003716-RA">
    <property type="protein sequence ID" value="SCAU003716-PA"/>
    <property type="gene ID" value="SCAU003716"/>
</dbReference>
<feature type="region of interest" description="Disordered" evidence="3">
    <location>
        <begin position="3673"/>
        <end position="4127"/>
    </location>
</feature>
<feature type="region of interest" description="Disordered" evidence="3">
    <location>
        <begin position="1012"/>
        <end position="1042"/>
    </location>
</feature>
<feature type="compositionally biased region" description="Polar residues" evidence="3">
    <location>
        <begin position="1026"/>
        <end position="1036"/>
    </location>
</feature>
<dbReference type="PROSITE" id="PS00163">
    <property type="entry name" value="FUMARATE_LYASES"/>
    <property type="match status" value="1"/>
</dbReference>
<dbReference type="Proteomes" id="UP000095300">
    <property type="component" value="Unassembled WGS sequence"/>
</dbReference>
<protein>
    <recommendedName>
        <fullName evidence="4">Ig-like domain-containing protein</fullName>
    </recommendedName>
</protein>
<dbReference type="InterPro" id="IPR007110">
    <property type="entry name" value="Ig-like_dom"/>
</dbReference>
<feature type="coiled-coil region" evidence="2">
    <location>
        <begin position="2441"/>
        <end position="2578"/>
    </location>
</feature>
<feature type="coiled-coil region" evidence="2">
    <location>
        <begin position="2734"/>
        <end position="2796"/>
    </location>
</feature>
<feature type="region of interest" description="Disordered" evidence="3">
    <location>
        <begin position="4371"/>
        <end position="4626"/>
    </location>
</feature>
<dbReference type="InterPro" id="IPR050964">
    <property type="entry name" value="Striated_Muscle_Regulatory"/>
</dbReference>
<dbReference type="InterPro" id="IPR013783">
    <property type="entry name" value="Ig-like_fold"/>
</dbReference>
<feature type="compositionally biased region" description="Basic and acidic residues" evidence="3">
    <location>
        <begin position="3585"/>
        <end position="3645"/>
    </location>
</feature>
<dbReference type="GO" id="GO:0003824">
    <property type="term" value="F:catalytic activity"/>
    <property type="evidence" value="ECO:0007669"/>
    <property type="project" value="InterPro"/>
</dbReference>
<sequence length="4626" mass="519909">MENSNINPLISPSEAIIKSETNFTEITSTTTTTTNINGLESTSSVHNHKETITTNIVATTASNENASGTHSFPLGIIEGGENSQGSSNKNPPNISFSENSSSLVRCLPNERATFFVKIDTDENEIDILPLQFEWSRGELPIYNSDRFRVTQTSNAVQLAVEHVQREDAGHYTLIARTKANDVIRKNIELVVEDRSAGEDPPVFARRLMDLSVKVGTRTRFLLEIRSSTEVKLTWYRNDRRICETDRIKQIQEGTYYWLEVSPVILEDGGQWMVMAENLSGRNSCICHLNVMVPKAYKAPEFIEELRAVLTQQGTVSLECKVVGVPTPQLRWFKDSKEIKAGDIFALTANADDPTSLGTYTCEAVNCMGKTYSSSKVHVVGRGSREGSLKPADSVANGAPPPIFTNELKNASVRIGDSLVLGCQVAVPPWPKSVVWYNKNGRVDDGERYKHVEDGLGVYMIEIKPSEACDEGDWKCVVTNNEGCVGISSCVVNMEIPKNYRKPRFMESLRAILTDEGLVSFECKVVGFPTPVLKWFKDGQELKPGDVYQLTGTNSLGTYCCVAKNCMGESSSVAVLTIEDIQNQLKEEDRILIGANNQPPKFLIGLKTAETKINEPYQFMVKLEATPEPLLSWFRDEIPIEVCEYYNYYRGEEDNWFLDIANVEFLDQAEWKCVAVNEFGTSVTSCFLKLQIPRHYKKPRFLESLRAVLTEEGAVNLECKVIGVPQPILKWYKDGVELKPGDIHKIISGQDGTCCLGTYTCEARNCMGVVASSASLLGFEDAQTKQEGAKQNELQRNFSLSTIQEERTSQLYETPQGTEVSFSFDGKEVSVSLYETPDLTEDEAIKIVEMYADQISEHVTEHNVVELPPLRFVKETSQSGKLLMEAVVIDISPEYFEHDEDLRTEAGMDDISLNEITIHGSSVKDDKEDMAERMKDADDMAGVEKMPEDEEVAAMTAPTRKRRKSKVKEGEDLRSPEKTISSLEEADSSEMQTFASAIQSPVDSSFYQSFDESLQGPARKKGKPLTESESSEPQLQDLSGAEGDGLIIPTAKYPKVVASEEEIQNNLKTLLPLAKMLKILDGHLNAVESEVIAQSVMLMTPSSADQSIAIIKNVIEPIAQIQSKLKVYSGETPLDALFETMKEDLRNLHVALQVIEKCVEIDETGTTLIQRTSVCIIDSIADHMIKALNEVKLVSKLFESEHLKNNLVITLDDIKQGLEITKDTIKSQALLQEAQELEASTHFTETVAKLQEIPEPLPFTKISDTTLPKDAAAVSMICEPVLRIQEALERVENELTLEESDEDIYRKVHEKIISNLVEPFNKLQTVVSTIESRASTQAGSSSMEHKINMAVLDIVSPPLFELKKGLEIIHRQPSHDIEAGKLTVSTVESMVPPLQEIQNGLAQLSQDIVAGHLAAEEQFMDSDDMKKLLQSLAQAVLHLETNIEHITDRLPPSVSSSLSRLKEEISSLISQVIDKEMDKYHLTVLENIKRPIDELNYCIRQIEQKAISGSLTDLVDPLHSLSDKVKVSQSILDLSPVKQNQDVADTLYKIRDLVKRIEIGIEEAEFRSLQKEIELDEQQALKDQSLFASMRHEMELKIDLNDGVKELQRLMENIILLQEMKFLDHKLEGSLMDLNIPLRRMVDELKHQEIQGVDVKSLKASVNALKTIAKAISKLNMSLEKLGGMRTRDEFHKFFSKNCRSHFEELKTAIDQMEYFDSVSGINLPISVADTFDKTLVALENLISRCISGTTADTEEILTTLDEISPMRSTIESLPSDYASAASGSGHLKAFEEKRAQVDQLLGQLKNSIASVLSHCQEVDVTSLKDDTAQQMKSTLNKIENFQHCLERSLQSPSVGKASTISEASDHRSIAEAVHSLEYCALQIQEFVEYHDVKALPVEEVSQLKAMAKPLKEIVEGVKVFYTQGLEQAESMATLSQVSMSSSAMLRSITPHVLAVQEHQALDTLESIAETSSMSQLKEVVQPLRELEKALICTEEQVLLSQISTLSEQESLEHLKAWAKPLLSLKEAIVHVKQMHAFNSVEECPDFKVVKAQSAMLFDLLKYCEHMDTQIFENIDELSSLDLSEMKSLAEMRTASGLSQTGPAVIAAQQDVRVFDLKAGVAGGIKQLEECLQTTKQIRDIEVSELETVMQDLKKDLQNMQAYLLASPDQALGEQSKELREKQAQVAKTMFRLKECVVQTYESAGLEVGLEEIEKTFEDLLQAMPSLEHHLAMEMREKINFAISEFVVTCLQTKRPEDFGSLMQPFRSLMETINAISKCPKLDIEPSSSVMVQLQTQLMSTFNSINDLAEASKDVPIKTVLHDMQKALLSTYDFIENNEGNLRIIELLQEVDCLSPQLRDINGLLAQPQIGEAEMLMLMDNVNQTQQFLTEIQEGLVQNNPLTQKFMEVNQPMVAKLKETLNIVEKKLQQPQAYNEQEVQIAQSMKGLLETLKNTLQNMQAEEVVMQQEQAQKVTTQDVQAVKQKAEVSQLKEEAQIFLKELQEAMVANNPTALKFMEKQQAMVAKLKDTLTLVEQELQGPKSLKVQEMKHAPLMAELLQNLKVELEQMQAEQVSQESVAQKAVTQDVQGVKQKAEIIEKKTEAELFLSEIEGGLVQNNPMALKFVEKNQAMVAQLKETLTLVEQELQGPKSSLVQEMKHAPLMAELLQNLKADLEKLQAEEVSQETSAQKPIAQDVQGVRQKAEIGEVKTEAQLFLTEIQEGVVENNPTALKFMEKNQAMVAKLKETLTLVEQELQGPKSSKVQEMKHASLMAELLQNLKSEFEKMQAEEVSQESLAQKPVAQDVQGVKQKAEIGEMKAEAQTFLTEMQEGVVENNPIALKFMEKNQAMVAKLRETLTLVEQELQEPKSSKVQEMKHAPLMAELLQNLKSDLEKLQAEEVSQESSAQKPIAQDVQGVRQKAEISEMKAEAQLFLVEMQEGLVENNPIALKFIEKNQAMVAKLKETLTLVEQELQGPKSSKVEEMKHVPLMAELLQNLKSNLEKLQAQEISQVSPVQKAISQDVQVVRQKAEISEIKEEAELFLSEMQEGLVENNPTALKFMEKNQAMVAQLKETLTLVEHNLQGPTSTKVQEMQHVPLMAEILENLKTNLEQLQAEEISPSTEAQKAISQEIQVPKQRAEISEMKAEAQLFLTEIQEGLVENNAMALKFMEKNQAMVAQLQETLTLVEHELQGPKTTQVEEMKNVPLMAELLENLKSNLVKMQAEEVSQENKPQQGIELGASPEQQKAEISEVKNKAEAVEACVNNVLQKLAATPEAQELKNDLEEAVKSQSEEQKRKCILKLREQIVHTYDGPMVKDLENFIDALLDSCPELIETLNSEYTQNIGNAIKSLKLKIDSVDTKPWQPKLEGLNAKLSNIQKVADNLKPVKDTEKSSVNMIELQKNLMDIFVMFDDMLELKHDEVKPDLEKVKSLALAQYDAIENAENNLRSLNVYEDILKLCKSMEEVIKKVSPMLTGPLEVAEVSEVKAEEVKQQKLKVEEKKAEEKDIKQDAGKAEVSEVKAEKVEEKKLETEAKKPEEKEVKSEAGKAEISEVKAEKLEEKTVEAESKKPEEKQVQKVPGKAEVTEVKAEKAEEKKLEAETKKVEEKETKQVTEKAEVSEVKAEKVEEQKLEPEAKKADKKDVKAEAAKAEVSEVKAEKVEEQKLEVVAKKADKKDVKAEAEKAEVSEVKAEKVEEQKLEVEAKKADKKDVKADAEKAEVSEVKAEKVEEQQLETEAKKADKKDVKAEAEKAEISEVKAEKVEEQKLEAEAKKADKKDVKAEAEKAEVSEVKIEKVEEQKLDTEKKRADKKDVKAEAEKAEVSEVKPEKVEEQKLEIESKKADKKDVKPEAEKAEVSEVKAEKVEEKKVGTEARKAEEKEIKKDTEKAEVSEVKAEKAEEKQLENEAKKADKKDVKAEAGKVDVSEVKAEKVEEQKLEAEAKKADKKDVKVEAEKAEVSEVKTEKVEEQKLEAGAKKADKKDVKAEAEKAEVSEVKAEKAEEKKLEAEAKMADKKDVKTEAEKAEISKVKAEKAEEQKLEAEAKKAEKKDVKAEAEKVEVSEVKAEKAEEKKLEDEAKKADKKDVKAEAEKAEVSEVKTEKLEEKKPKEKDVKEKSEKAEVEADKKSITQPSVSIADIIQAALKTLPDTKEAKDIKKTLEDILKFTKNDQKHNAILNLKEYIVQNHDGNFNNEIGNVIDALLEGNTELIDSINSENLSQLVAFINPLKKNVESVTLKPWQPKLEGLNTKLTNLQSVANGLKSLKDVGKSSVNMIELQKNLMDIFVMFDDMLEIQHSDIKPDLEKVKCLALKQYDAIENSTNNVRTLSVYEDIMKLCKHMNKVVNAVSDGGKDKSEVELEVEVEDKTLEKQAKKEAEKKEAEKKEAEKKEVEKKETEEKEAEKKEAEKKAAEKKKAEKKESEKKEVEKKEVEKKEAEKKEAEKKEAEKKEAEKKDVEKKEAEKKEAEKKEAEKKEVEKKEAEKKEAEKKEAEKKEAEKKEAEKKLAEKKEAEKKEVEKKEAEKKEVEKKEAEKKEAEKKEVEKKEAEKKEAEKKEAEKKLAEKKDAEKKETEKKEAEKKEVEKKEAEQKETEKKEAEKKEAEKNELRRRKLRRSKKRNWRPKLKR</sequence>
<evidence type="ECO:0000256" key="1">
    <source>
        <dbReference type="ARBA" id="ARBA00022737"/>
    </source>
</evidence>
<feature type="compositionally biased region" description="Basic and acidic residues" evidence="3">
    <location>
        <begin position="4371"/>
        <end position="4606"/>
    </location>
</feature>
<feature type="domain" description="Ig-like" evidence="4">
    <location>
        <begin position="400"/>
        <end position="491"/>
    </location>
</feature>
<accession>A0A1I8P0I4</accession>
<dbReference type="STRING" id="35570.A0A1I8P0I4"/>
<keyword evidence="6" id="KW-1185">Reference proteome</keyword>
<dbReference type="InterPro" id="IPR003599">
    <property type="entry name" value="Ig_sub"/>
</dbReference>
<dbReference type="InterPro" id="IPR036179">
    <property type="entry name" value="Ig-like_dom_sf"/>
</dbReference>
<evidence type="ECO:0000259" key="4">
    <source>
        <dbReference type="PROSITE" id="PS50835"/>
    </source>
</evidence>
<feature type="domain" description="Ig-like" evidence="4">
    <location>
        <begin position="698"/>
        <end position="776"/>
    </location>
</feature>
<evidence type="ECO:0000313" key="5">
    <source>
        <dbReference type="EnsemblMetazoa" id="SCAU003716-PA"/>
    </source>
</evidence>
<feature type="compositionally biased region" description="Basic residues" evidence="3">
    <location>
        <begin position="4607"/>
        <end position="4626"/>
    </location>
</feature>
<evidence type="ECO:0000313" key="6">
    <source>
        <dbReference type="Proteomes" id="UP000095300"/>
    </source>
</evidence>
<dbReference type="SMART" id="SM00408">
    <property type="entry name" value="IGc2"/>
    <property type="match status" value="5"/>
</dbReference>
<feature type="compositionally biased region" description="Polar residues" evidence="3">
    <location>
        <begin position="81"/>
        <end position="99"/>
    </location>
</feature>